<dbReference type="GO" id="GO:0004252">
    <property type="term" value="F:serine-type endopeptidase activity"/>
    <property type="evidence" value="ECO:0007669"/>
    <property type="project" value="InterPro"/>
</dbReference>
<evidence type="ECO:0000313" key="6">
    <source>
        <dbReference type="EMBL" id="STD10363.1"/>
    </source>
</evidence>
<keyword evidence="4" id="KW-0472">Membrane</keyword>
<keyword evidence="4" id="KW-0812">Transmembrane</keyword>
<dbReference type="SMART" id="SM00228">
    <property type="entry name" value="PDZ"/>
    <property type="match status" value="1"/>
</dbReference>
<keyword evidence="1" id="KW-0645">Protease</keyword>
<dbReference type="PROSITE" id="PS50106">
    <property type="entry name" value="PDZ"/>
    <property type="match status" value="1"/>
</dbReference>
<dbReference type="Gene3D" id="2.40.10.120">
    <property type="match status" value="1"/>
</dbReference>
<dbReference type="Gene3D" id="2.30.42.10">
    <property type="match status" value="1"/>
</dbReference>
<sequence length="417" mass="43542">MWMSYVASACTGGTPDQEVALRTRRRRRKTFLDRHRGTVGIVAGALTVVGVAGAAQIASHSAHQLDNAHPNPDLGSHPYGIGLGQDSDLLEMPPGGTNPHRRGAPGTYGASSQLDRGTRLENAPGVTLIDTRQSQGEGMGTGMVLTSEGQVVTNYHVVEGSETVQVTIPDTDKTYTASIIGRDKVRDVALLQLKNAHGLKTVSVSEAAVRLGDSVHAVGNGNGQGYLTRLDGKVTGINQAIDVSDEVFGSTSRLNNLIRTDADVVPGYSGGPLLDSTGRVIGLTTAASAGIRSSQVDGYATPMSEVMNIIRQIRAGNESGDIRLGRKAALGVSVGRDPHGREGAPVVEITPDSPAAKIGIKIGDLITEIDDEEIESAEELATAVGSLDPGTTVQIAWVTDHGIEHDTEVTLTGSTLN</sequence>
<evidence type="ECO:0000256" key="2">
    <source>
        <dbReference type="ARBA" id="ARBA00022801"/>
    </source>
</evidence>
<feature type="domain" description="PDZ" evidence="5">
    <location>
        <begin position="319"/>
        <end position="376"/>
    </location>
</feature>
<dbReference type="InterPro" id="IPR036034">
    <property type="entry name" value="PDZ_sf"/>
</dbReference>
<proteinExistence type="predicted"/>
<organism evidence="6 7">
    <name type="scientific">Dermatophilus congolensis</name>
    <dbReference type="NCBI Taxonomy" id="1863"/>
    <lineage>
        <taxon>Bacteria</taxon>
        <taxon>Bacillati</taxon>
        <taxon>Actinomycetota</taxon>
        <taxon>Actinomycetes</taxon>
        <taxon>Micrococcales</taxon>
        <taxon>Dermatophilaceae</taxon>
        <taxon>Dermatophilus</taxon>
    </lineage>
</organism>
<accession>A0AA46H0L5</accession>
<evidence type="ECO:0000256" key="1">
    <source>
        <dbReference type="ARBA" id="ARBA00022670"/>
    </source>
</evidence>
<dbReference type="AlphaFoldDB" id="A0AA46H0L5"/>
<dbReference type="Pfam" id="PF13365">
    <property type="entry name" value="Trypsin_2"/>
    <property type="match status" value="1"/>
</dbReference>
<dbReference type="InterPro" id="IPR001478">
    <property type="entry name" value="PDZ"/>
</dbReference>
<dbReference type="EC" id="3.4.21.107" evidence="6"/>
<evidence type="ECO:0000259" key="5">
    <source>
        <dbReference type="PROSITE" id="PS50106"/>
    </source>
</evidence>
<dbReference type="SUPFAM" id="SSF50494">
    <property type="entry name" value="Trypsin-like serine proteases"/>
    <property type="match status" value="1"/>
</dbReference>
<feature type="transmembrane region" description="Helical" evidence="4">
    <location>
        <begin position="37"/>
        <end position="58"/>
    </location>
</feature>
<keyword evidence="4" id="KW-1133">Transmembrane helix</keyword>
<protein>
    <submittedName>
        <fullName evidence="6">Periplasmic pH-dependent serine endoprotease DegQ</fullName>
        <ecNumber evidence="6">3.4.21.107</ecNumber>
    </submittedName>
</protein>
<evidence type="ECO:0000313" key="7">
    <source>
        <dbReference type="Proteomes" id="UP000254118"/>
    </source>
</evidence>
<name>A0AA46H0L5_9MICO</name>
<dbReference type="InterPro" id="IPR051201">
    <property type="entry name" value="Chloro_Bact_Ser_Proteases"/>
</dbReference>
<dbReference type="SUPFAM" id="SSF50156">
    <property type="entry name" value="PDZ domain-like"/>
    <property type="match status" value="1"/>
</dbReference>
<keyword evidence="2 6" id="KW-0378">Hydrolase</keyword>
<dbReference type="PANTHER" id="PTHR43343">
    <property type="entry name" value="PEPTIDASE S12"/>
    <property type="match status" value="1"/>
</dbReference>
<dbReference type="EMBL" id="UFYA01000001">
    <property type="protein sequence ID" value="STD10363.1"/>
    <property type="molecule type" value="Genomic_DNA"/>
</dbReference>
<dbReference type="PANTHER" id="PTHR43343:SF3">
    <property type="entry name" value="PROTEASE DO-LIKE 8, CHLOROPLASTIC"/>
    <property type="match status" value="1"/>
</dbReference>
<dbReference type="Proteomes" id="UP000254118">
    <property type="component" value="Unassembled WGS sequence"/>
</dbReference>
<gene>
    <name evidence="6" type="primary">degQ</name>
    <name evidence="6" type="ORF">NCTC7915_01364</name>
</gene>
<dbReference type="PRINTS" id="PR00834">
    <property type="entry name" value="PROTEASES2C"/>
</dbReference>
<dbReference type="Pfam" id="PF13180">
    <property type="entry name" value="PDZ_2"/>
    <property type="match status" value="1"/>
</dbReference>
<dbReference type="InterPro" id="IPR001940">
    <property type="entry name" value="Peptidase_S1C"/>
</dbReference>
<feature type="region of interest" description="Disordered" evidence="3">
    <location>
        <begin position="62"/>
        <end position="121"/>
    </location>
</feature>
<dbReference type="GO" id="GO:0006508">
    <property type="term" value="P:proteolysis"/>
    <property type="evidence" value="ECO:0007669"/>
    <property type="project" value="UniProtKB-KW"/>
</dbReference>
<comment type="caution">
    <text evidence="6">The sequence shown here is derived from an EMBL/GenBank/DDBJ whole genome shotgun (WGS) entry which is preliminary data.</text>
</comment>
<evidence type="ECO:0000256" key="4">
    <source>
        <dbReference type="SAM" id="Phobius"/>
    </source>
</evidence>
<evidence type="ECO:0000256" key="3">
    <source>
        <dbReference type="SAM" id="MobiDB-lite"/>
    </source>
</evidence>
<reference evidence="6 7" key="1">
    <citation type="submission" date="2018-06" db="EMBL/GenBank/DDBJ databases">
        <authorList>
            <consortium name="Pathogen Informatics"/>
            <person name="Doyle S."/>
        </authorList>
    </citation>
    <scope>NUCLEOTIDE SEQUENCE [LARGE SCALE GENOMIC DNA]</scope>
    <source>
        <strain evidence="6 7">NCTC7915</strain>
    </source>
</reference>
<dbReference type="InterPro" id="IPR009003">
    <property type="entry name" value="Peptidase_S1_PA"/>
</dbReference>